<accession>A0A0E3ZYP0</accession>
<evidence type="ECO:0000313" key="2">
    <source>
        <dbReference type="EMBL" id="AKD57150.1"/>
    </source>
</evidence>
<dbReference type="Proteomes" id="UP000033054">
    <property type="component" value="Chromosome"/>
</dbReference>
<evidence type="ECO:0000259" key="1">
    <source>
        <dbReference type="Pfam" id="PF05368"/>
    </source>
</evidence>
<sequence length="295" mass="31835">MIAILGITGQVGQVIGELLLHQHQPIRAVVRNPAKATQWAARGAEVVAADLLDAAALTQAFRGTEAVFIMTPPGLDLENVLEQHQQMVAAISMALKSAHPKKVVYLSSIGGHLLHGTGAIRKLYDLEQALTRLPIPTAGIRAGWFMENFIGSIPGAVQSGQLHSFLNPTDLLIPMVAVQDIGQLAAELLTQSWTGARILELEGPCRYSADNVASILAYHTGRPIRAVAISPADYEQTYSSFGFTQDASRLMAEMNDGFNRQWIVFEGGKAEPVYGETLLEDMLRTQVTEGLGAKP</sequence>
<dbReference type="InterPro" id="IPR036291">
    <property type="entry name" value="NAD(P)-bd_dom_sf"/>
</dbReference>
<dbReference type="PATRIC" id="fig|1379870.5.peg.4737"/>
<dbReference type="PANTHER" id="PTHR43162:SF1">
    <property type="entry name" value="PRESTALK A DIFFERENTIATION PROTEIN A"/>
    <property type="match status" value="1"/>
</dbReference>
<dbReference type="Gene3D" id="3.40.50.720">
    <property type="entry name" value="NAD(P)-binding Rossmann-like Domain"/>
    <property type="match status" value="1"/>
</dbReference>
<protein>
    <recommendedName>
        <fullName evidence="1">NmrA-like domain-containing protein</fullName>
    </recommendedName>
</protein>
<dbReference type="PANTHER" id="PTHR43162">
    <property type="match status" value="1"/>
</dbReference>
<keyword evidence="3" id="KW-1185">Reference proteome</keyword>
<dbReference type="Pfam" id="PF05368">
    <property type="entry name" value="NmrA"/>
    <property type="match status" value="1"/>
</dbReference>
<dbReference type="RefSeq" id="WP_046576753.1">
    <property type="nucleotide sequence ID" value="NZ_CP010429.1"/>
</dbReference>
<reference evidence="2 3" key="1">
    <citation type="journal article" date="2014" name="Curr. Microbiol.">
        <title>Spirosoma radiotolerans sp. nov., a gamma-radiation-resistant bacterium isolated from gamma ray-irradiated soil.</title>
        <authorList>
            <person name="Lee J.J."/>
            <person name="Srinivasan S."/>
            <person name="Lim S."/>
            <person name="Joe M."/>
            <person name="Im S."/>
            <person name="Bae S.I."/>
            <person name="Park K.R."/>
            <person name="Han J.H."/>
            <person name="Park S.H."/>
            <person name="Joo B.M."/>
            <person name="Park S.J."/>
            <person name="Kim M.K."/>
        </authorList>
    </citation>
    <scope>NUCLEOTIDE SEQUENCE [LARGE SCALE GENOMIC DNA]</scope>
    <source>
        <strain evidence="2 3">DG5A</strain>
    </source>
</reference>
<dbReference type="InterPro" id="IPR008030">
    <property type="entry name" value="NmrA-like"/>
</dbReference>
<dbReference type="HOGENOM" id="CLU_007383_10_5_10"/>
<dbReference type="EMBL" id="CP010429">
    <property type="protein sequence ID" value="AKD57150.1"/>
    <property type="molecule type" value="Genomic_DNA"/>
</dbReference>
<gene>
    <name evidence="2" type="ORF">SD10_21895</name>
</gene>
<evidence type="ECO:0000313" key="3">
    <source>
        <dbReference type="Proteomes" id="UP000033054"/>
    </source>
</evidence>
<dbReference type="AlphaFoldDB" id="A0A0E3ZYP0"/>
<organism evidence="2 3">
    <name type="scientific">Spirosoma radiotolerans</name>
    <dbReference type="NCBI Taxonomy" id="1379870"/>
    <lineage>
        <taxon>Bacteria</taxon>
        <taxon>Pseudomonadati</taxon>
        <taxon>Bacteroidota</taxon>
        <taxon>Cytophagia</taxon>
        <taxon>Cytophagales</taxon>
        <taxon>Cytophagaceae</taxon>
        <taxon>Spirosoma</taxon>
    </lineage>
</organism>
<dbReference type="OrthoDB" id="112777at2"/>
<dbReference type="STRING" id="1379870.SD10_21895"/>
<proteinExistence type="predicted"/>
<dbReference type="KEGG" id="srd:SD10_21895"/>
<dbReference type="InterPro" id="IPR051604">
    <property type="entry name" value="Ergot_Alk_Oxidoreductase"/>
</dbReference>
<dbReference type="SUPFAM" id="SSF51735">
    <property type="entry name" value="NAD(P)-binding Rossmann-fold domains"/>
    <property type="match status" value="1"/>
</dbReference>
<feature type="domain" description="NmrA-like" evidence="1">
    <location>
        <begin position="2"/>
        <end position="254"/>
    </location>
</feature>
<dbReference type="Gene3D" id="3.90.25.10">
    <property type="entry name" value="UDP-galactose 4-epimerase, domain 1"/>
    <property type="match status" value="1"/>
</dbReference>
<name>A0A0E3ZYP0_9BACT</name>